<evidence type="ECO:0000313" key="9">
    <source>
        <dbReference type="Proteomes" id="UP001186944"/>
    </source>
</evidence>
<dbReference type="SUPFAM" id="SSF54211">
    <property type="entry name" value="Ribosomal protein S5 domain 2-like"/>
    <property type="match status" value="1"/>
</dbReference>
<dbReference type="CDD" id="cd11372">
    <property type="entry name" value="RNase_PH_RRP46"/>
    <property type="match status" value="1"/>
</dbReference>
<dbReference type="InterPro" id="IPR001247">
    <property type="entry name" value="ExoRNase_PH_dom1"/>
</dbReference>
<evidence type="ECO:0000313" key="8">
    <source>
        <dbReference type="EMBL" id="KAK3090356.1"/>
    </source>
</evidence>
<evidence type="ECO:0008006" key="10">
    <source>
        <dbReference type="Google" id="ProtNLM"/>
    </source>
</evidence>
<dbReference type="InterPro" id="IPR015847">
    <property type="entry name" value="ExoRNase_PH_dom2"/>
</dbReference>
<evidence type="ECO:0000256" key="1">
    <source>
        <dbReference type="ARBA" id="ARBA00004123"/>
    </source>
</evidence>
<evidence type="ECO:0000256" key="4">
    <source>
        <dbReference type="ARBA" id="ARBA00022835"/>
    </source>
</evidence>
<feature type="domain" description="Exoribonuclease phosphorolytic" evidence="6">
    <location>
        <begin position="12"/>
        <end position="130"/>
    </location>
</feature>
<dbReference type="Proteomes" id="UP001186944">
    <property type="component" value="Unassembled WGS sequence"/>
</dbReference>
<dbReference type="InterPro" id="IPR020568">
    <property type="entry name" value="Ribosomal_Su5_D2-typ_SF"/>
</dbReference>
<dbReference type="EMBL" id="VSWD01000010">
    <property type="protein sequence ID" value="KAK3090356.1"/>
    <property type="molecule type" value="Genomic_DNA"/>
</dbReference>
<feature type="domain" description="Exoribonuclease phosphorolytic" evidence="7">
    <location>
        <begin position="136"/>
        <end position="198"/>
    </location>
</feature>
<sequence>MMDSDEHREDRLRQMTCQLGQMLRPDGDTTLFMGDTCATVAVYGPGEVKMNKELLDKATVEVVYRSKSGLPGCAEKMIERLICNTYQTAILTQLHPRSSVSLTIQEIQNSGSFLACCINASCLALLDASVSMKFLVAAVSCIIDNDGNIVLDPNRKQEKTARSSLTFVFDNKDKKIVTINAKGDYRIEELNRCLALCKEASVAIFDFYRESMKKKLSKSMNTLKGDPES</sequence>
<dbReference type="InterPro" id="IPR050080">
    <property type="entry name" value="RNase_PH"/>
</dbReference>
<comment type="subcellular location">
    <subcellularLocation>
        <location evidence="1">Nucleus</location>
    </subcellularLocation>
</comment>
<reference evidence="8" key="1">
    <citation type="submission" date="2019-08" db="EMBL/GenBank/DDBJ databases">
        <title>The improved chromosome-level genome for the pearl oyster Pinctada fucata martensii using PacBio sequencing and Hi-C.</title>
        <authorList>
            <person name="Zheng Z."/>
        </authorList>
    </citation>
    <scope>NUCLEOTIDE SEQUENCE</scope>
    <source>
        <strain evidence="8">ZZ-2019</strain>
        <tissue evidence="8">Adductor muscle</tissue>
    </source>
</reference>
<dbReference type="GO" id="GO:0000176">
    <property type="term" value="C:nuclear exosome (RNase complex)"/>
    <property type="evidence" value="ECO:0007669"/>
    <property type="project" value="TreeGrafter"/>
</dbReference>
<organism evidence="8 9">
    <name type="scientific">Pinctada imbricata</name>
    <name type="common">Atlantic pearl-oyster</name>
    <name type="synonym">Pinctada martensii</name>
    <dbReference type="NCBI Taxonomy" id="66713"/>
    <lineage>
        <taxon>Eukaryota</taxon>
        <taxon>Metazoa</taxon>
        <taxon>Spiralia</taxon>
        <taxon>Lophotrochozoa</taxon>
        <taxon>Mollusca</taxon>
        <taxon>Bivalvia</taxon>
        <taxon>Autobranchia</taxon>
        <taxon>Pteriomorphia</taxon>
        <taxon>Pterioida</taxon>
        <taxon>Pterioidea</taxon>
        <taxon>Pteriidae</taxon>
        <taxon>Pinctada</taxon>
    </lineage>
</organism>
<evidence type="ECO:0000259" key="6">
    <source>
        <dbReference type="Pfam" id="PF01138"/>
    </source>
</evidence>
<dbReference type="GO" id="GO:0016075">
    <property type="term" value="P:rRNA catabolic process"/>
    <property type="evidence" value="ECO:0007669"/>
    <property type="project" value="TreeGrafter"/>
</dbReference>
<dbReference type="Pfam" id="PF03725">
    <property type="entry name" value="RNase_PH_C"/>
    <property type="match status" value="1"/>
</dbReference>
<proteinExistence type="inferred from homology"/>
<comment type="similarity">
    <text evidence="2">Belongs to the RNase PH family.</text>
</comment>
<keyword evidence="5" id="KW-0539">Nucleus</keyword>
<dbReference type="PANTHER" id="PTHR11953">
    <property type="entry name" value="EXOSOME COMPLEX COMPONENT"/>
    <property type="match status" value="1"/>
</dbReference>
<keyword evidence="9" id="KW-1185">Reference proteome</keyword>
<dbReference type="GO" id="GO:0034475">
    <property type="term" value="P:U4 snRNA 3'-end processing"/>
    <property type="evidence" value="ECO:0007669"/>
    <property type="project" value="TreeGrafter"/>
</dbReference>
<evidence type="ECO:0000256" key="3">
    <source>
        <dbReference type="ARBA" id="ARBA00022552"/>
    </source>
</evidence>
<dbReference type="InterPro" id="IPR027408">
    <property type="entry name" value="PNPase/RNase_PH_dom_sf"/>
</dbReference>
<dbReference type="GO" id="GO:0071028">
    <property type="term" value="P:nuclear mRNA surveillance"/>
    <property type="evidence" value="ECO:0007669"/>
    <property type="project" value="TreeGrafter"/>
</dbReference>
<dbReference type="SUPFAM" id="SSF55666">
    <property type="entry name" value="Ribonuclease PH domain 2-like"/>
    <property type="match status" value="1"/>
</dbReference>
<dbReference type="GO" id="GO:0071051">
    <property type="term" value="P:poly(A)-dependent snoRNA 3'-end processing"/>
    <property type="evidence" value="ECO:0007669"/>
    <property type="project" value="TreeGrafter"/>
</dbReference>
<comment type="caution">
    <text evidence="8">The sequence shown here is derived from an EMBL/GenBank/DDBJ whole genome shotgun (WGS) entry which is preliminary data.</text>
</comment>
<keyword evidence="3" id="KW-0698">rRNA processing</keyword>
<dbReference type="PANTHER" id="PTHR11953:SF1">
    <property type="entry name" value="EXOSOME COMPLEX COMPONENT RRP46"/>
    <property type="match status" value="1"/>
</dbReference>
<dbReference type="GO" id="GO:0005730">
    <property type="term" value="C:nucleolus"/>
    <property type="evidence" value="ECO:0007669"/>
    <property type="project" value="TreeGrafter"/>
</dbReference>
<dbReference type="GO" id="GO:0003723">
    <property type="term" value="F:RNA binding"/>
    <property type="evidence" value="ECO:0007669"/>
    <property type="project" value="TreeGrafter"/>
</dbReference>
<gene>
    <name evidence="8" type="ORF">FSP39_011141</name>
</gene>
<evidence type="ECO:0000256" key="2">
    <source>
        <dbReference type="ARBA" id="ARBA00006678"/>
    </source>
</evidence>
<protein>
    <recommendedName>
        <fullName evidence="10">Exosome complex component RRP46</fullName>
    </recommendedName>
</protein>
<dbReference type="GO" id="GO:0000177">
    <property type="term" value="C:cytoplasmic exosome (RNase complex)"/>
    <property type="evidence" value="ECO:0007669"/>
    <property type="project" value="TreeGrafter"/>
</dbReference>
<keyword evidence="4" id="KW-0271">Exosome</keyword>
<dbReference type="Gene3D" id="3.30.230.70">
    <property type="entry name" value="GHMP Kinase, N-terminal domain"/>
    <property type="match status" value="1"/>
</dbReference>
<evidence type="ECO:0000256" key="5">
    <source>
        <dbReference type="ARBA" id="ARBA00023242"/>
    </source>
</evidence>
<accession>A0AA89BQK5</accession>
<dbReference type="Pfam" id="PF01138">
    <property type="entry name" value="RNase_PH"/>
    <property type="match status" value="1"/>
</dbReference>
<dbReference type="AlphaFoldDB" id="A0AA89BQK5"/>
<dbReference type="InterPro" id="IPR036345">
    <property type="entry name" value="ExoRNase_PH_dom2_sf"/>
</dbReference>
<evidence type="ECO:0000259" key="7">
    <source>
        <dbReference type="Pfam" id="PF03725"/>
    </source>
</evidence>
<dbReference type="GO" id="GO:0006364">
    <property type="term" value="P:rRNA processing"/>
    <property type="evidence" value="ECO:0007669"/>
    <property type="project" value="UniProtKB-KW"/>
</dbReference>
<name>A0AA89BQK5_PINIB</name>